<feature type="compositionally biased region" description="Pro residues" evidence="1">
    <location>
        <begin position="59"/>
        <end position="70"/>
    </location>
</feature>
<dbReference type="OrthoDB" id="121374at2"/>
<evidence type="ECO:0000313" key="4">
    <source>
        <dbReference type="Proteomes" id="UP000290253"/>
    </source>
</evidence>
<keyword evidence="4" id="KW-1185">Reference proteome</keyword>
<dbReference type="EMBL" id="SDMK01000001">
    <property type="protein sequence ID" value="RXS96464.1"/>
    <property type="molecule type" value="Genomic_DNA"/>
</dbReference>
<feature type="region of interest" description="Disordered" evidence="1">
    <location>
        <begin position="35"/>
        <end position="99"/>
    </location>
</feature>
<organism evidence="3 4">
    <name type="scientific">Silvibacterium dinghuense</name>
    <dbReference type="NCBI Taxonomy" id="1560006"/>
    <lineage>
        <taxon>Bacteria</taxon>
        <taxon>Pseudomonadati</taxon>
        <taxon>Acidobacteriota</taxon>
        <taxon>Terriglobia</taxon>
        <taxon>Terriglobales</taxon>
        <taxon>Acidobacteriaceae</taxon>
        <taxon>Silvibacterium</taxon>
    </lineage>
</organism>
<reference evidence="3 4" key="1">
    <citation type="journal article" date="2016" name="Int. J. Syst. Evol. Microbiol.">
        <title>Acidipila dinghuensis sp. nov., an acidobacterium isolated from forest soil.</title>
        <authorList>
            <person name="Jiang Y.W."/>
            <person name="Wang J."/>
            <person name="Chen M.H."/>
            <person name="Lv Y.Y."/>
            <person name="Qiu L.H."/>
        </authorList>
    </citation>
    <scope>NUCLEOTIDE SEQUENCE [LARGE SCALE GENOMIC DNA]</scope>
    <source>
        <strain evidence="3 4">DHOF10</strain>
    </source>
</reference>
<feature type="compositionally biased region" description="Polar residues" evidence="1">
    <location>
        <begin position="35"/>
        <end position="46"/>
    </location>
</feature>
<feature type="chain" id="PRO_5020403116" description="TrbI/VirB10 family protein" evidence="2">
    <location>
        <begin position="32"/>
        <end position="328"/>
    </location>
</feature>
<keyword evidence="2" id="KW-0732">Signal</keyword>
<proteinExistence type="predicted"/>
<dbReference type="RefSeq" id="WP_129206213.1">
    <property type="nucleotide sequence ID" value="NZ_BMGU01000001.1"/>
</dbReference>
<protein>
    <recommendedName>
        <fullName evidence="5">TrbI/VirB10 family protein</fullName>
    </recommendedName>
</protein>
<accession>A0A4Q1SG02</accession>
<comment type="caution">
    <text evidence="3">The sequence shown here is derived from an EMBL/GenBank/DDBJ whole genome shotgun (WGS) entry which is preliminary data.</text>
</comment>
<feature type="signal peptide" evidence="2">
    <location>
        <begin position="1"/>
        <end position="31"/>
    </location>
</feature>
<sequence>MKDLQMKGLRSAWKPGLLVVATLALSGAAWAQQATTPQSDQYQGVSQPPPDDTITASPDPAPPAVKPSPATPAAAPVQPAYVPPPPPVRPATPASDDNYDIVTSVPVQQNDATPYYRNTAPVGATLQTRDSNAGIVTSVSSPANELGEGTDIRVRLADRLSTRDTEAGTSFKGEITTAVFKDGRVIIPPGSVLKGRVMSVRQGHHLSGPATLRLRPDMVILPDGTAYHLYAQLVGTEARGTKTDAEGGVQPSSHWKKDTAEYGVGAGTGAVVGAEFAGPTGALVGAGVGATLVTAHLLMKHPEAAVLPAGSVVTFSLSEPMELTPTRN</sequence>
<evidence type="ECO:0000313" key="3">
    <source>
        <dbReference type="EMBL" id="RXS96464.1"/>
    </source>
</evidence>
<evidence type="ECO:0008006" key="5">
    <source>
        <dbReference type="Google" id="ProtNLM"/>
    </source>
</evidence>
<feature type="compositionally biased region" description="Low complexity" evidence="1">
    <location>
        <begin position="71"/>
        <end position="80"/>
    </location>
</feature>
<name>A0A4Q1SG02_9BACT</name>
<dbReference type="AlphaFoldDB" id="A0A4Q1SG02"/>
<evidence type="ECO:0000256" key="2">
    <source>
        <dbReference type="SAM" id="SignalP"/>
    </source>
</evidence>
<evidence type="ECO:0000256" key="1">
    <source>
        <dbReference type="SAM" id="MobiDB-lite"/>
    </source>
</evidence>
<feature type="compositionally biased region" description="Pro residues" evidence="1">
    <location>
        <begin position="81"/>
        <end position="90"/>
    </location>
</feature>
<gene>
    <name evidence="3" type="ORF">ESZ00_00430</name>
</gene>
<dbReference type="Proteomes" id="UP000290253">
    <property type="component" value="Unassembled WGS sequence"/>
</dbReference>